<keyword evidence="6" id="KW-1003">Cell membrane</keyword>
<dbReference type="GO" id="GO:0005886">
    <property type="term" value="C:plasma membrane"/>
    <property type="evidence" value="ECO:0007669"/>
    <property type="project" value="UniProtKB-SubCell"/>
</dbReference>
<evidence type="ECO:0000313" key="7">
    <source>
        <dbReference type="EMBL" id="QCU91203.1"/>
    </source>
</evidence>
<gene>
    <name evidence="7" type="ORF">FE785_10785</name>
</gene>
<keyword evidence="8" id="KW-1185">Reference proteome</keyword>
<feature type="transmembrane region" description="Helical" evidence="6">
    <location>
        <begin position="176"/>
        <end position="200"/>
    </location>
</feature>
<reference evidence="7 8" key="1">
    <citation type="submission" date="2019-05" db="EMBL/GenBank/DDBJ databases">
        <title>Thiomicrorhabdus sediminis sp. nov, a novel sulfur-oxidizing bacterium isolated from coastal sediment.</title>
        <authorList>
            <person name="Liu X."/>
        </authorList>
    </citation>
    <scope>NUCLEOTIDE SEQUENCE [LARGE SCALE GENOMIC DNA]</scope>
    <source>
        <strain evidence="7 8">G1</strain>
    </source>
</reference>
<keyword evidence="3 6" id="KW-0812">Transmembrane</keyword>
<dbReference type="EMBL" id="CP040602">
    <property type="protein sequence ID" value="QCU91203.1"/>
    <property type="molecule type" value="Genomic_DNA"/>
</dbReference>
<dbReference type="AlphaFoldDB" id="A0A4V1HI41"/>
<evidence type="ECO:0000313" key="8">
    <source>
        <dbReference type="Proteomes" id="UP000304864"/>
    </source>
</evidence>
<feature type="transmembrane region" description="Helical" evidence="6">
    <location>
        <begin position="7"/>
        <end position="34"/>
    </location>
</feature>
<dbReference type="InterPro" id="IPR002781">
    <property type="entry name" value="TM_pro_TauE-like"/>
</dbReference>
<dbReference type="Pfam" id="PF01925">
    <property type="entry name" value="TauE"/>
    <property type="match status" value="1"/>
</dbReference>
<keyword evidence="4 6" id="KW-1133">Transmembrane helix</keyword>
<feature type="transmembrane region" description="Helical" evidence="6">
    <location>
        <begin position="247"/>
        <end position="265"/>
    </location>
</feature>
<evidence type="ECO:0000256" key="1">
    <source>
        <dbReference type="ARBA" id="ARBA00004141"/>
    </source>
</evidence>
<evidence type="ECO:0000256" key="2">
    <source>
        <dbReference type="ARBA" id="ARBA00009142"/>
    </source>
</evidence>
<protein>
    <recommendedName>
        <fullName evidence="6">Probable membrane transporter protein</fullName>
    </recommendedName>
</protein>
<organism evidence="7 8">
    <name type="scientific">Thiomicrorhabdus sediminis</name>
    <dbReference type="NCBI Taxonomy" id="2580412"/>
    <lineage>
        <taxon>Bacteria</taxon>
        <taxon>Pseudomonadati</taxon>
        <taxon>Pseudomonadota</taxon>
        <taxon>Gammaproteobacteria</taxon>
        <taxon>Thiotrichales</taxon>
        <taxon>Piscirickettsiaceae</taxon>
        <taxon>Thiomicrorhabdus</taxon>
    </lineage>
</organism>
<sequence>MIFEISAYLLTGAVAGLASGLLGIGGGLLIVPVLTTVFVMALDTPHAVHMAIGTSLATIIITSFSSARAHHKHNAVRWDAFRLLIGGIMIGGFIGGWSSQFIASGVLAKIFGILEVLIAIKMLTNINPAAHRTLPGPLGNSLAGGAIGGFSSLVGIGGGTLTTPYLLWHNISMHQAIATSTAVSVPVAIAGTTGYVFAGLHLTNLPDYSTGYIYWPALIGIVTASYFMAPIGAKLAHQLPVKTLKRIFAVFLIILAIKMLFFTRLH</sequence>
<evidence type="ECO:0000256" key="3">
    <source>
        <dbReference type="ARBA" id="ARBA00022692"/>
    </source>
</evidence>
<evidence type="ECO:0000256" key="5">
    <source>
        <dbReference type="ARBA" id="ARBA00023136"/>
    </source>
</evidence>
<keyword evidence="5 6" id="KW-0472">Membrane</keyword>
<dbReference type="PANTHER" id="PTHR43483:SF3">
    <property type="entry name" value="MEMBRANE TRANSPORTER PROTEIN HI_0806-RELATED"/>
    <property type="match status" value="1"/>
</dbReference>
<dbReference type="PANTHER" id="PTHR43483">
    <property type="entry name" value="MEMBRANE TRANSPORTER PROTEIN HI_0806-RELATED"/>
    <property type="match status" value="1"/>
</dbReference>
<evidence type="ECO:0000256" key="4">
    <source>
        <dbReference type="ARBA" id="ARBA00022989"/>
    </source>
</evidence>
<feature type="transmembrane region" description="Helical" evidence="6">
    <location>
        <begin position="46"/>
        <end position="64"/>
    </location>
</feature>
<dbReference type="KEGG" id="thig:FE785_10785"/>
<comment type="similarity">
    <text evidence="2 6">Belongs to the 4-toluene sulfonate uptake permease (TSUP) (TC 2.A.102) family.</text>
</comment>
<proteinExistence type="inferred from homology"/>
<evidence type="ECO:0000256" key="6">
    <source>
        <dbReference type="RuleBase" id="RU363041"/>
    </source>
</evidence>
<accession>A0A4V1HI41</accession>
<dbReference type="Proteomes" id="UP000304864">
    <property type="component" value="Chromosome"/>
</dbReference>
<name>A0A4V1HI41_9GAMM</name>
<feature type="transmembrane region" description="Helical" evidence="6">
    <location>
        <begin position="212"/>
        <end position="235"/>
    </location>
</feature>
<feature type="transmembrane region" description="Helical" evidence="6">
    <location>
        <begin position="76"/>
        <end position="95"/>
    </location>
</feature>
<dbReference type="OrthoDB" id="457670at2"/>
<comment type="subcellular location">
    <subcellularLocation>
        <location evidence="6">Cell membrane</location>
        <topology evidence="6">Multi-pass membrane protein</topology>
    </subcellularLocation>
    <subcellularLocation>
        <location evidence="1">Membrane</location>
        <topology evidence="1">Multi-pass membrane protein</topology>
    </subcellularLocation>
</comment>